<dbReference type="Pfam" id="PF03167">
    <property type="entry name" value="UDG"/>
    <property type="match status" value="1"/>
</dbReference>
<dbReference type="Gene3D" id="3.40.470.10">
    <property type="entry name" value="Uracil-DNA glycosylase-like domain"/>
    <property type="match status" value="1"/>
</dbReference>
<comment type="catalytic activity">
    <reaction evidence="1">
        <text>Hydrolyzes single-stranded DNA or mismatched double-stranded DNA and polynucleotides, releasing free uracil.</text>
        <dbReference type="EC" id="3.2.2.27"/>
    </reaction>
</comment>
<dbReference type="EC" id="3.2.2.27" evidence="3"/>
<dbReference type="PANTHER" id="PTHR33693:SF1">
    <property type="entry name" value="TYPE-4 URACIL-DNA GLYCOSYLASE"/>
    <property type="match status" value="1"/>
</dbReference>
<evidence type="ECO:0000313" key="13">
    <source>
        <dbReference type="EMBL" id="SES81174.1"/>
    </source>
</evidence>
<comment type="similarity">
    <text evidence="2">Belongs to the uracil-DNA glycosylase (UDG) superfamily. Type 4 (UDGa) family.</text>
</comment>
<keyword evidence="7" id="KW-0227">DNA damage</keyword>
<keyword evidence="8" id="KW-0378">Hydrolase</keyword>
<keyword evidence="5" id="KW-0004">4Fe-4S</keyword>
<name>A0A1H9ZHU2_9EURY</name>
<evidence type="ECO:0000256" key="9">
    <source>
        <dbReference type="ARBA" id="ARBA00023004"/>
    </source>
</evidence>
<evidence type="ECO:0000256" key="5">
    <source>
        <dbReference type="ARBA" id="ARBA00022485"/>
    </source>
</evidence>
<dbReference type="NCBIfam" id="TIGR00758">
    <property type="entry name" value="UDG_fam4"/>
    <property type="match status" value="1"/>
</dbReference>
<evidence type="ECO:0000313" key="14">
    <source>
        <dbReference type="Proteomes" id="UP000243338"/>
    </source>
</evidence>
<dbReference type="SMART" id="SM00986">
    <property type="entry name" value="UDG"/>
    <property type="match status" value="1"/>
</dbReference>
<reference evidence="14" key="1">
    <citation type="submission" date="2016-10" db="EMBL/GenBank/DDBJ databases">
        <authorList>
            <person name="Varghese N."/>
            <person name="Submissions S."/>
        </authorList>
    </citation>
    <scope>NUCLEOTIDE SEQUENCE [LARGE SCALE GENOMIC DNA]</scope>
    <source>
        <strain evidence="14">SLH 33</strain>
    </source>
</reference>
<dbReference type="AlphaFoldDB" id="A0A1H9ZHU2"/>
<keyword evidence="9" id="KW-0408">Iron</keyword>
<dbReference type="InterPro" id="IPR005122">
    <property type="entry name" value="Uracil-DNA_glycosylase-like"/>
</dbReference>
<evidence type="ECO:0000256" key="4">
    <source>
        <dbReference type="ARBA" id="ARBA00019403"/>
    </source>
</evidence>
<evidence type="ECO:0000256" key="1">
    <source>
        <dbReference type="ARBA" id="ARBA00001400"/>
    </source>
</evidence>
<dbReference type="PANTHER" id="PTHR33693">
    <property type="entry name" value="TYPE-5 URACIL-DNA GLYCOSYLASE"/>
    <property type="match status" value="1"/>
</dbReference>
<keyword evidence="11" id="KW-0234">DNA repair</keyword>
<dbReference type="InterPro" id="IPR036895">
    <property type="entry name" value="Uracil-DNA_glycosylase-like_sf"/>
</dbReference>
<dbReference type="InterPro" id="IPR051536">
    <property type="entry name" value="UDG_Type-4/5"/>
</dbReference>
<dbReference type="SUPFAM" id="SSF52141">
    <property type="entry name" value="Uracil-DNA glycosylase-like"/>
    <property type="match status" value="1"/>
</dbReference>
<dbReference type="GO" id="GO:0006281">
    <property type="term" value="P:DNA repair"/>
    <property type="evidence" value="ECO:0007669"/>
    <property type="project" value="UniProtKB-KW"/>
</dbReference>
<evidence type="ECO:0000256" key="2">
    <source>
        <dbReference type="ARBA" id="ARBA00006521"/>
    </source>
</evidence>
<keyword evidence="10" id="KW-0411">Iron-sulfur</keyword>
<proteinExistence type="inferred from homology"/>
<dbReference type="RefSeq" id="WP_244624852.1">
    <property type="nucleotide sequence ID" value="NZ_CAAGSJ010000001.1"/>
</dbReference>
<evidence type="ECO:0000256" key="11">
    <source>
        <dbReference type="ARBA" id="ARBA00023204"/>
    </source>
</evidence>
<feature type="domain" description="Uracil-DNA glycosylase-like" evidence="12">
    <location>
        <begin position="34"/>
        <end position="181"/>
    </location>
</feature>
<evidence type="ECO:0000256" key="3">
    <source>
        <dbReference type="ARBA" id="ARBA00012030"/>
    </source>
</evidence>
<keyword evidence="6" id="KW-0479">Metal-binding</keyword>
<evidence type="ECO:0000256" key="7">
    <source>
        <dbReference type="ARBA" id="ARBA00022763"/>
    </source>
</evidence>
<gene>
    <name evidence="13" type="ORF">SAMN04488587_1144</name>
</gene>
<dbReference type="InterPro" id="IPR005273">
    <property type="entry name" value="Ura-DNA_glyco_family4"/>
</dbReference>
<evidence type="ECO:0000259" key="12">
    <source>
        <dbReference type="SMART" id="SM00986"/>
    </source>
</evidence>
<organism evidence="13 14">
    <name type="scientific">Methanococcoides vulcani</name>
    <dbReference type="NCBI Taxonomy" id="1353158"/>
    <lineage>
        <taxon>Archaea</taxon>
        <taxon>Methanobacteriati</taxon>
        <taxon>Methanobacteriota</taxon>
        <taxon>Stenosarchaea group</taxon>
        <taxon>Methanomicrobia</taxon>
        <taxon>Methanosarcinales</taxon>
        <taxon>Methanosarcinaceae</taxon>
        <taxon>Methanococcoides</taxon>
    </lineage>
</organism>
<dbReference type="EMBL" id="FOHQ01000002">
    <property type="protein sequence ID" value="SES81174.1"/>
    <property type="molecule type" value="Genomic_DNA"/>
</dbReference>
<accession>A0A1H9ZHU2</accession>
<keyword evidence="14" id="KW-1185">Reference proteome</keyword>
<evidence type="ECO:0000256" key="6">
    <source>
        <dbReference type="ARBA" id="ARBA00022723"/>
    </source>
</evidence>
<sequence length="184" mass="21009">MKMTSEWKTLEDVEKHIFECTACPLSDTVINKVVRKGSDRPKVLFIGEAPGKNEDETGVPFCGRAGKILDDLIDYAGLEDSDWAVINTIKCRPPKNRNPNKKELEACKPFLNRQIELLDPKLIILLGNTAEKAFLNGHKMEWGSVEEFQGRNVLKIFHPAALIYTRSRTDDQHQFIDENRHLFS</sequence>
<dbReference type="Proteomes" id="UP000243338">
    <property type="component" value="Unassembled WGS sequence"/>
</dbReference>
<dbReference type="GO" id="GO:0046872">
    <property type="term" value="F:metal ion binding"/>
    <property type="evidence" value="ECO:0007669"/>
    <property type="project" value="UniProtKB-KW"/>
</dbReference>
<dbReference type="STRING" id="1353158.SAMN04488587_1144"/>
<evidence type="ECO:0000256" key="8">
    <source>
        <dbReference type="ARBA" id="ARBA00022801"/>
    </source>
</evidence>
<dbReference type="GO" id="GO:0051539">
    <property type="term" value="F:4 iron, 4 sulfur cluster binding"/>
    <property type="evidence" value="ECO:0007669"/>
    <property type="project" value="UniProtKB-KW"/>
</dbReference>
<dbReference type="GO" id="GO:0004844">
    <property type="term" value="F:uracil DNA N-glycosylase activity"/>
    <property type="evidence" value="ECO:0007669"/>
    <property type="project" value="UniProtKB-EC"/>
</dbReference>
<evidence type="ECO:0000256" key="10">
    <source>
        <dbReference type="ARBA" id="ARBA00023014"/>
    </source>
</evidence>
<protein>
    <recommendedName>
        <fullName evidence="4">Type-4 uracil-DNA glycosylase</fullName>
        <ecNumber evidence="3">3.2.2.27</ecNumber>
    </recommendedName>
</protein>
<dbReference type="SMART" id="SM00987">
    <property type="entry name" value="UreE_C"/>
    <property type="match status" value="1"/>
</dbReference>
<dbReference type="CDD" id="cd10030">
    <property type="entry name" value="UDG-F4_TTUDGA_SPO1dp_like"/>
    <property type="match status" value="1"/>
</dbReference>